<dbReference type="AlphaFoldDB" id="A0A8S0XI12"/>
<accession>A0A8S0XI12</accession>
<name>A0A8S0XI12_9GAMM</name>
<keyword evidence="2" id="KW-1185">Reference proteome</keyword>
<evidence type="ECO:0000313" key="2">
    <source>
        <dbReference type="Proteomes" id="UP000494216"/>
    </source>
</evidence>
<dbReference type="RefSeq" id="WP_174627029.1">
    <property type="nucleotide sequence ID" value="NZ_CADCXN010000093.1"/>
</dbReference>
<sequence length="96" mass="10858">MIKLLFPAFIRSVRTSRLCYASHNPHAAYQRLAAIAMPAFNKSSAYLLRLAVGLQKKLTRAQPDEFFEDGLGRLSGLDWKPFTILMMKTPRGANPY</sequence>
<comment type="caution">
    <text evidence="1">The sequence shown here is derived from an EMBL/GenBank/DDBJ whole genome shotgun (WGS) entry which is preliminary data.</text>
</comment>
<gene>
    <name evidence="1" type="ORF">METHB2_610008</name>
</gene>
<proteinExistence type="predicted"/>
<reference evidence="1 2" key="1">
    <citation type="submission" date="2020-02" db="EMBL/GenBank/DDBJ databases">
        <authorList>
            <person name="Hogendoorn C."/>
        </authorList>
    </citation>
    <scope>NUCLEOTIDE SEQUENCE [LARGE SCALE GENOMIC DNA]</scope>
    <source>
        <strain evidence="1">METHB21</strain>
    </source>
</reference>
<dbReference type="EMBL" id="CADCXN010000093">
    <property type="protein sequence ID" value="CAA9892243.1"/>
    <property type="molecule type" value="Genomic_DNA"/>
</dbReference>
<protein>
    <submittedName>
        <fullName evidence="1">Uncharacterized protein</fullName>
    </submittedName>
</protein>
<evidence type="ECO:0000313" key="1">
    <source>
        <dbReference type="EMBL" id="CAA9892243.1"/>
    </source>
</evidence>
<dbReference type="Proteomes" id="UP000494216">
    <property type="component" value="Unassembled WGS sequence"/>
</dbReference>
<organism evidence="1 2">
    <name type="scientific">Candidatus Methylobacter favarea</name>
    <dbReference type="NCBI Taxonomy" id="2707345"/>
    <lineage>
        <taxon>Bacteria</taxon>
        <taxon>Pseudomonadati</taxon>
        <taxon>Pseudomonadota</taxon>
        <taxon>Gammaproteobacteria</taxon>
        <taxon>Methylococcales</taxon>
        <taxon>Methylococcaceae</taxon>
        <taxon>Methylobacter</taxon>
    </lineage>
</organism>